<keyword evidence="7" id="KW-1185">Reference proteome</keyword>
<comment type="similarity">
    <text evidence="1">Belongs to the ANT/ATPSC lysine N-methyltransferase family.</text>
</comment>
<evidence type="ECO:0000256" key="5">
    <source>
        <dbReference type="SAM" id="MobiDB-lite"/>
    </source>
</evidence>
<evidence type="ECO:0000313" key="7">
    <source>
        <dbReference type="Proteomes" id="UP000694549"/>
    </source>
</evidence>
<dbReference type="GO" id="GO:0005739">
    <property type="term" value="C:mitochondrion"/>
    <property type="evidence" value="ECO:0007669"/>
    <property type="project" value="TreeGrafter"/>
</dbReference>
<evidence type="ECO:0000256" key="1">
    <source>
        <dbReference type="ARBA" id="ARBA00010633"/>
    </source>
</evidence>
<evidence type="ECO:0000256" key="2">
    <source>
        <dbReference type="ARBA" id="ARBA00022603"/>
    </source>
</evidence>
<dbReference type="AlphaFoldDB" id="A0A8B9UHH8"/>
<dbReference type="InterPro" id="IPR029063">
    <property type="entry name" value="SAM-dependent_MTases_sf"/>
</dbReference>
<evidence type="ECO:0008006" key="8">
    <source>
        <dbReference type="Google" id="ProtNLM"/>
    </source>
</evidence>
<dbReference type="PANTHER" id="PTHR13610:SF5">
    <property type="entry name" value="ADENINE NUCLEOTIDE TRANSLOCASE LYSINE N-METHYLTRANSFERASE"/>
    <property type="match status" value="1"/>
</dbReference>
<feature type="region of interest" description="Disordered" evidence="5">
    <location>
        <begin position="93"/>
        <end position="138"/>
    </location>
</feature>
<reference evidence="6" key="1">
    <citation type="submission" date="2025-08" db="UniProtKB">
        <authorList>
            <consortium name="Ensembl"/>
        </authorList>
    </citation>
    <scope>IDENTIFICATION</scope>
</reference>
<keyword evidence="3" id="KW-0808">Transferase</keyword>
<dbReference type="InterPro" id="IPR026170">
    <property type="entry name" value="FAM173A/B"/>
</dbReference>
<evidence type="ECO:0000313" key="6">
    <source>
        <dbReference type="Ensembl" id="ENSAZOP00000008376.1"/>
    </source>
</evidence>
<dbReference type="Gene3D" id="3.40.50.150">
    <property type="entry name" value="Vaccinia Virus protein VP39"/>
    <property type="match status" value="1"/>
</dbReference>
<sequence>MEELRKPQPPGEKGRKPRAAGSRLPSVCRRVPLIDSLLFLFFFNCGWAPTPEAAPGFSHSPVAVGTSHRWAHGGARGRARRTKCARACKAHAAAAVSSSPSHEEPGGQAATPPKHPPTHTDSRHSAVHGTAPSVPAAHAGWRKASVHGGPPLPAAMDTEALDELAGQLRGEALGGRGLLQLATATGLAAYAVWAAVLMPGFRRVPLHLQANLSDCYNVTVFLAPSVKPPLAAKLLAELPDEARVVAGRFPFPSWTPSSTLGQGLEQAWAYDMKEARAAPASCSSRDL</sequence>
<dbReference type="GO" id="GO:0032259">
    <property type="term" value="P:methylation"/>
    <property type="evidence" value="ECO:0007669"/>
    <property type="project" value="UniProtKB-KW"/>
</dbReference>
<dbReference type="GO" id="GO:0016279">
    <property type="term" value="F:protein-lysine N-methyltransferase activity"/>
    <property type="evidence" value="ECO:0007669"/>
    <property type="project" value="InterPro"/>
</dbReference>
<accession>A0A8B9UHH8</accession>
<proteinExistence type="inferred from homology"/>
<feature type="region of interest" description="Disordered" evidence="5">
    <location>
        <begin position="1"/>
        <end position="23"/>
    </location>
</feature>
<keyword evidence="4" id="KW-0949">S-adenosyl-L-methionine</keyword>
<dbReference type="GO" id="GO:1905706">
    <property type="term" value="P:regulation of mitochondrial ATP synthesis coupled proton transport"/>
    <property type="evidence" value="ECO:0007669"/>
    <property type="project" value="TreeGrafter"/>
</dbReference>
<evidence type="ECO:0000256" key="4">
    <source>
        <dbReference type="ARBA" id="ARBA00022691"/>
    </source>
</evidence>
<dbReference type="Proteomes" id="UP000694549">
    <property type="component" value="Unplaced"/>
</dbReference>
<name>A0A8B9UHH8_9AVES</name>
<reference evidence="6" key="2">
    <citation type="submission" date="2025-09" db="UniProtKB">
        <authorList>
            <consortium name="Ensembl"/>
        </authorList>
    </citation>
    <scope>IDENTIFICATION</scope>
</reference>
<evidence type="ECO:0000256" key="3">
    <source>
        <dbReference type="ARBA" id="ARBA00022679"/>
    </source>
</evidence>
<dbReference type="Ensembl" id="ENSAZOT00000008940.1">
    <property type="protein sequence ID" value="ENSAZOP00000008376.1"/>
    <property type="gene ID" value="ENSAZOG00000005330.1"/>
</dbReference>
<organism evidence="6 7">
    <name type="scientific">Anas zonorhyncha</name>
    <name type="common">Eastern spot-billed duck</name>
    <dbReference type="NCBI Taxonomy" id="75864"/>
    <lineage>
        <taxon>Eukaryota</taxon>
        <taxon>Metazoa</taxon>
        <taxon>Chordata</taxon>
        <taxon>Craniata</taxon>
        <taxon>Vertebrata</taxon>
        <taxon>Euteleostomi</taxon>
        <taxon>Archelosauria</taxon>
        <taxon>Archosauria</taxon>
        <taxon>Dinosauria</taxon>
        <taxon>Saurischia</taxon>
        <taxon>Theropoda</taxon>
        <taxon>Coelurosauria</taxon>
        <taxon>Aves</taxon>
        <taxon>Neognathae</taxon>
        <taxon>Galloanserae</taxon>
        <taxon>Anseriformes</taxon>
        <taxon>Anatidae</taxon>
        <taxon>Anatinae</taxon>
        <taxon>Anas</taxon>
    </lineage>
</organism>
<keyword evidence="2" id="KW-0489">Methyltransferase</keyword>
<protein>
    <recommendedName>
        <fullName evidence="8">Protein FAM173A</fullName>
    </recommendedName>
</protein>
<dbReference type="PANTHER" id="PTHR13610">
    <property type="entry name" value="METHYLTRANSFERASE DOMAIN-CONTAINING PROTEIN"/>
    <property type="match status" value="1"/>
</dbReference>